<dbReference type="GO" id="GO:0005524">
    <property type="term" value="F:ATP binding"/>
    <property type="evidence" value="ECO:0007669"/>
    <property type="project" value="UniProtKB-KW"/>
</dbReference>
<keyword evidence="3" id="KW-0067">ATP-binding</keyword>
<proteinExistence type="predicted"/>
<dbReference type="CDD" id="cd00009">
    <property type="entry name" value="AAA"/>
    <property type="match status" value="1"/>
</dbReference>
<reference evidence="5" key="1">
    <citation type="journal article" date="2020" name="Nature">
        <title>Giant virus diversity and host interactions through global metagenomics.</title>
        <authorList>
            <person name="Schulz F."/>
            <person name="Roux S."/>
            <person name="Paez-Espino D."/>
            <person name="Jungbluth S."/>
            <person name="Walsh D.A."/>
            <person name="Denef V.J."/>
            <person name="McMahon K.D."/>
            <person name="Konstantinidis K.T."/>
            <person name="Eloe-Fadrosh E.A."/>
            <person name="Kyrpides N.C."/>
            <person name="Woyke T."/>
        </authorList>
    </citation>
    <scope>NUCLEOTIDE SEQUENCE</scope>
    <source>
        <strain evidence="5">GVMAG-M-3300023174-57</strain>
    </source>
</reference>
<dbReference type="GO" id="GO:0006261">
    <property type="term" value="P:DNA-templated DNA replication"/>
    <property type="evidence" value="ECO:0007669"/>
    <property type="project" value="TreeGrafter"/>
</dbReference>
<dbReference type="InterPro" id="IPR027417">
    <property type="entry name" value="P-loop_NTPase"/>
</dbReference>
<dbReference type="Pfam" id="PF00004">
    <property type="entry name" value="AAA"/>
    <property type="match status" value="1"/>
</dbReference>
<dbReference type="EMBL" id="MN739667">
    <property type="protein sequence ID" value="QHT19536.1"/>
    <property type="molecule type" value="Genomic_DNA"/>
</dbReference>
<evidence type="ECO:0000256" key="2">
    <source>
        <dbReference type="ARBA" id="ARBA00022741"/>
    </source>
</evidence>
<evidence type="ECO:0000313" key="5">
    <source>
        <dbReference type="EMBL" id="QHT19536.1"/>
    </source>
</evidence>
<dbReference type="AlphaFoldDB" id="A0A6C0DRI4"/>
<dbReference type="InterPro" id="IPR050238">
    <property type="entry name" value="DNA_Rep/Repair_Clamp_Loader"/>
</dbReference>
<dbReference type="GO" id="GO:0003689">
    <property type="term" value="F:DNA clamp loader activity"/>
    <property type="evidence" value="ECO:0007669"/>
    <property type="project" value="TreeGrafter"/>
</dbReference>
<dbReference type="Gene3D" id="3.40.50.300">
    <property type="entry name" value="P-loop containing nucleotide triphosphate hydrolases"/>
    <property type="match status" value="1"/>
</dbReference>
<dbReference type="PANTHER" id="PTHR11669:SF20">
    <property type="entry name" value="REPLICATION FACTOR C SUBUNIT 4"/>
    <property type="match status" value="1"/>
</dbReference>
<dbReference type="GO" id="GO:0006281">
    <property type="term" value="P:DNA repair"/>
    <property type="evidence" value="ECO:0007669"/>
    <property type="project" value="TreeGrafter"/>
</dbReference>
<feature type="domain" description="AAA+ ATPase" evidence="4">
    <location>
        <begin position="22"/>
        <end position="153"/>
    </location>
</feature>
<dbReference type="GO" id="GO:0016887">
    <property type="term" value="F:ATP hydrolysis activity"/>
    <property type="evidence" value="ECO:0007669"/>
    <property type="project" value="InterPro"/>
</dbReference>
<dbReference type="PANTHER" id="PTHR11669">
    <property type="entry name" value="REPLICATION FACTOR C / DNA POLYMERASE III GAMMA-TAU SUBUNIT"/>
    <property type="match status" value="1"/>
</dbReference>
<organism evidence="5">
    <name type="scientific">viral metagenome</name>
    <dbReference type="NCBI Taxonomy" id="1070528"/>
    <lineage>
        <taxon>unclassified sequences</taxon>
        <taxon>metagenomes</taxon>
        <taxon>organismal metagenomes</taxon>
    </lineage>
</organism>
<dbReference type="SUPFAM" id="SSF52540">
    <property type="entry name" value="P-loop containing nucleoside triphosphate hydrolases"/>
    <property type="match status" value="1"/>
</dbReference>
<sequence>MHLDSVLGQDHIVEYLKDHLKSPYHLMLLGPPGTGKTYVSRQFLKDYLDSMGVEQKDRDIYILQLKSTDDRGIAMVRNRLAEFVKRVRPNKAAKAWVWLDDADSLPIVSQQALRRILERYETHARFLFCANGPEPFIEPLQSRCTILQFLPVNLVIHGAEILKRQNPKLRLTPDAITWLISMSLGNARLYQHYLQTLCASVGTSDTIEASEAKSIVNAPPVSTLQQLCDASLYRNRAGVAKHFLDLWTAGYSFEDIVAFLETICKTYSFYTPEDSQKIYSICGEGHIAMILNRVSFLDAITVLSGGSVTNL</sequence>
<dbReference type="SMART" id="SM00382">
    <property type="entry name" value="AAA"/>
    <property type="match status" value="1"/>
</dbReference>
<keyword evidence="2" id="KW-0547">Nucleotide-binding</keyword>
<keyword evidence="1" id="KW-0235">DNA replication</keyword>
<accession>A0A6C0DRI4</accession>
<evidence type="ECO:0000256" key="1">
    <source>
        <dbReference type="ARBA" id="ARBA00022705"/>
    </source>
</evidence>
<dbReference type="GO" id="GO:0005663">
    <property type="term" value="C:DNA replication factor C complex"/>
    <property type="evidence" value="ECO:0007669"/>
    <property type="project" value="TreeGrafter"/>
</dbReference>
<name>A0A6C0DRI4_9ZZZZ</name>
<evidence type="ECO:0000256" key="3">
    <source>
        <dbReference type="ARBA" id="ARBA00022840"/>
    </source>
</evidence>
<protein>
    <recommendedName>
        <fullName evidence="4">AAA+ ATPase domain-containing protein</fullName>
    </recommendedName>
</protein>
<dbReference type="InterPro" id="IPR003959">
    <property type="entry name" value="ATPase_AAA_core"/>
</dbReference>
<dbReference type="InterPro" id="IPR003593">
    <property type="entry name" value="AAA+_ATPase"/>
</dbReference>
<evidence type="ECO:0000259" key="4">
    <source>
        <dbReference type="SMART" id="SM00382"/>
    </source>
</evidence>